<feature type="domain" description="Endonuclease/exonuclease/phosphatase" evidence="1">
    <location>
        <begin position="40"/>
        <end position="284"/>
    </location>
</feature>
<reference evidence="2" key="1">
    <citation type="submission" date="2019-03" db="EMBL/GenBank/DDBJ databases">
        <title>Single cell metagenomics reveals metabolic interactions within the superorganism composed of flagellate Streblomastix strix and complex community of Bacteroidetes bacteria on its surface.</title>
        <authorList>
            <person name="Treitli S.C."/>
            <person name="Kolisko M."/>
            <person name="Husnik F."/>
            <person name="Keeling P."/>
            <person name="Hampl V."/>
        </authorList>
    </citation>
    <scope>NUCLEOTIDE SEQUENCE</scope>
    <source>
        <strain evidence="2">STM</strain>
    </source>
</reference>
<dbReference type="EMBL" id="SNRY01000362">
    <property type="protein sequence ID" value="KAA6341837.1"/>
    <property type="molecule type" value="Genomic_DNA"/>
</dbReference>
<dbReference type="AlphaFoldDB" id="A0A5J4S6Z1"/>
<dbReference type="InterPro" id="IPR005135">
    <property type="entry name" value="Endo/exonuclease/phosphatase"/>
</dbReference>
<dbReference type="InterPro" id="IPR050410">
    <property type="entry name" value="CCR4/nocturin_mRNA_transcr"/>
</dbReference>
<gene>
    <name evidence="2" type="ORF">EZS27_010381</name>
</gene>
<sequence length="293" mass="32915">MNKIVFLSAFLFSLSALTYSQDADNHQNEPKDGKSVKLVSFNICVNPFSDERIWSNRKKLISSMVRTCDWDIIGTQEGSVEMMNDLCVLSGGYQWLGRAAYEGDNAVCMAVMYKSSRFDVLESGDFWYSETPDIPGSMAWDAPYIAKCTWVKFRDKSRKKVFYFFNSHYSASTKVSAAYARSRSSLLMMDKIKEIAGNDSKVFAAGDYNSVPGSAAINNILARGFLKDSRTLSEQLPSGPDNTFNGWQTPNNAKYDWIFVSAGIRVLSYNVLNNRPNGQFPSDHDPVVIDVEF</sequence>
<organism evidence="2">
    <name type="scientific">termite gut metagenome</name>
    <dbReference type="NCBI Taxonomy" id="433724"/>
    <lineage>
        <taxon>unclassified sequences</taxon>
        <taxon>metagenomes</taxon>
        <taxon>organismal metagenomes</taxon>
    </lineage>
</organism>
<dbReference type="CDD" id="cd09083">
    <property type="entry name" value="EEP-1"/>
    <property type="match status" value="1"/>
</dbReference>
<dbReference type="SUPFAM" id="SSF56219">
    <property type="entry name" value="DNase I-like"/>
    <property type="match status" value="1"/>
</dbReference>
<dbReference type="Gene3D" id="3.60.10.10">
    <property type="entry name" value="Endonuclease/exonuclease/phosphatase"/>
    <property type="match status" value="1"/>
</dbReference>
<evidence type="ECO:0000259" key="1">
    <source>
        <dbReference type="Pfam" id="PF03372"/>
    </source>
</evidence>
<evidence type="ECO:0000313" key="2">
    <source>
        <dbReference type="EMBL" id="KAA6341837.1"/>
    </source>
</evidence>
<dbReference type="PANTHER" id="PTHR12121">
    <property type="entry name" value="CARBON CATABOLITE REPRESSOR PROTEIN 4"/>
    <property type="match status" value="1"/>
</dbReference>
<dbReference type="InterPro" id="IPR036691">
    <property type="entry name" value="Endo/exonu/phosph_ase_sf"/>
</dbReference>
<dbReference type="PANTHER" id="PTHR12121:SF36">
    <property type="entry name" value="ENDONUCLEASE_EXONUCLEASE_PHOSPHATASE DOMAIN-CONTAINING PROTEIN"/>
    <property type="match status" value="1"/>
</dbReference>
<dbReference type="Pfam" id="PF03372">
    <property type="entry name" value="Exo_endo_phos"/>
    <property type="match status" value="1"/>
</dbReference>
<proteinExistence type="predicted"/>
<name>A0A5J4S6Z1_9ZZZZ</name>
<protein>
    <recommendedName>
        <fullName evidence="1">Endonuclease/exonuclease/phosphatase domain-containing protein</fullName>
    </recommendedName>
</protein>
<comment type="caution">
    <text evidence="2">The sequence shown here is derived from an EMBL/GenBank/DDBJ whole genome shotgun (WGS) entry which is preliminary data.</text>
</comment>
<accession>A0A5J4S6Z1</accession>
<dbReference type="GO" id="GO:0000175">
    <property type="term" value="F:3'-5'-RNA exonuclease activity"/>
    <property type="evidence" value="ECO:0007669"/>
    <property type="project" value="TreeGrafter"/>
</dbReference>